<sequence length="1050" mass="115937">MSVSKWMLQIISFLVLTPANGLSLSPVRQFYANFNDLVDERISHTLDDLHSTNGTLDIHFPIVHSKDLLKESPSHDNQFCSGCIVRLSDEETIVVKQMWQTIQSIPFVPSAAASGTEAQRNSLLHQQLTLESGNNTNVGSDYVHYPSMDKKEEEVLRQMIGENGLRNILNAYQLIANVGKHFCVAACAQSNDGSSQVADNNNNYPRLLEMFERVLGKDLDACFQRLARYRESTTESLRPHCDWSFVTIVPVSSVSGLKIYHNNRGWICPEDMARHLQHDDNDDDAEHARYLVVMPGKWLEVLTNGRVPSMIHRVEGGPLARFSAPLFLRPQPQVFQDAEALVLENSDDIPNTSLWRSTPKINPLKVQKESDVDASDLEDALEFAQDALDEVKNGEDLQEEEQVDLDEIETIEESSNEESLDEVETNEASLAEEESDINGLEAFRLDPDEHDFDATWMLKAIDMALSAGGERGPDAAFPNPTAGAVLVTASGKILGSGRSSYMKDAVQAVIEDSGLKVTPLKEWCVDWVPSEEFRDELASSTLYLTLEPSPKAQGEVTPPITKLIEQAGIPNVVIGCPSPIPELAYKGATALHQAGLSVRVLSPTHPLHIESANLISAYSELVNNKLRRVARKHFANFGRPLGFLHCSVVESDNVEAFARSGNAFGKNFNGKMLNFRDFGAYEMAPPPETVWADDMEEGEEFDESILSLDFEDEESQGEIKGNPITPWYEQADAVVATFPRPGNGPADDNSLAARLNGLKWLSTHGASLPPGVERILVMDATDLEYLPLTNDSPNNPPGVDIEAFWEAKDRKPTRVLLRRGKSVEAKAAAEAAAEAAESAAKAALAAKEAIETGDSAQAAKAAIEFQQAALEQTERIQKQLEAAQLPKSKLIDRGVIVETIDGGEPIDVMKHLGQRNGLETVVWRAGCWGERGVRAIMAGAFQWVSAHLAVDSTGGKFWQLILAENAVQAACGAESKVKIFADQEDISLEYCDEPDTDTDCSFTVDGRPIRHVRLDCRVALVEENRPRTFREITTKRMDKQFIQEQAPWFL</sequence>
<feature type="domain" description="CMP/dCMP-type deaminase" evidence="4">
    <location>
        <begin position="451"/>
        <end position="599"/>
    </location>
</feature>
<dbReference type="InterPro" id="IPR016193">
    <property type="entry name" value="Cytidine_deaminase-like"/>
</dbReference>
<dbReference type="EMBL" id="CAICTM010000015">
    <property type="protein sequence ID" value="CAB9497151.1"/>
    <property type="molecule type" value="Genomic_DNA"/>
</dbReference>
<dbReference type="AlphaFoldDB" id="A0A9N8D8H6"/>
<accession>A0A9N8D8H6</accession>
<dbReference type="PANTHER" id="PTHR47990">
    <property type="entry name" value="2-OXOGLUTARATE (2OG) AND FE(II)-DEPENDENT OXYGENASE SUPERFAMILY PROTEIN-RELATED"/>
    <property type="match status" value="1"/>
</dbReference>
<feature type="chain" id="PRO_5040287799" evidence="2">
    <location>
        <begin position="22"/>
        <end position="1050"/>
    </location>
</feature>
<dbReference type="InterPro" id="IPR050231">
    <property type="entry name" value="Iron_ascorbate_oxido_reductase"/>
</dbReference>
<feature type="domain" description="Fe2OG dioxygenase" evidence="3">
    <location>
        <begin position="218"/>
        <end position="330"/>
    </location>
</feature>
<dbReference type="Gene3D" id="3.40.140.10">
    <property type="entry name" value="Cytidine Deaminase, domain 2"/>
    <property type="match status" value="1"/>
</dbReference>
<gene>
    <name evidence="5" type="ORF">SEMRO_15_G011050.1</name>
</gene>
<dbReference type="SUPFAM" id="SSF53927">
    <property type="entry name" value="Cytidine deaminase-like"/>
    <property type="match status" value="1"/>
</dbReference>
<dbReference type="InterPro" id="IPR005123">
    <property type="entry name" value="Oxoglu/Fe-dep_dioxygenase_dom"/>
</dbReference>
<name>A0A9N8D8H6_9STRA</name>
<dbReference type="PROSITE" id="PS51747">
    <property type="entry name" value="CYT_DCMP_DEAMINASES_2"/>
    <property type="match status" value="1"/>
</dbReference>
<dbReference type="PROSITE" id="PS51471">
    <property type="entry name" value="FE2OG_OXY"/>
    <property type="match status" value="1"/>
</dbReference>
<protein>
    <submittedName>
        <fullName evidence="5">Converts 2,5-diamino-6-(Ribosylamino)-4(3h)-pyrimidinone 5'-phosphate into 5-amino-6-(Ribosylamino)-2,4(1h,3h)-pyrimidinedione 5'-phosphate By similarity</fullName>
    </submittedName>
</protein>
<dbReference type="SUPFAM" id="SSF51197">
    <property type="entry name" value="Clavaminate synthase-like"/>
    <property type="match status" value="1"/>
</dbReference>
<dbReference type="InterPro" id="IPR002125">
    <property type="entry name" value="CMP_dCMP_dom"/>
</dbReference>
<dbReference type="Proteomes" id="UP001153069">
    <property type="component" value="Unassembled WGS sequence"/>
</dbReference>
<feature type="signal peptide" evidence="2">
    <location>
        <begin position="1"/>
        <end position="21"/>
    </location>
</feature>
<dbReference type="OrthoDB" id="252265at2759"/>
<proteinExistence type="predicted"/>
<dbReference type="InterPro" id="IPR044861">
    <property type="entry name" value="IPNS-like_FE2OG_OXY"/>
</dbReference>
<dbReference type="Gene3D" id="2.60.120.330">
    <property type="entry name" value="B-lactam Antibiotic, Isopenicillin N Synthase, Chain"/>
    <property type="match status" value="1"/>
</dbReference>
<dbReference type="InterPro" id="IPR027443">
    <property type="entry name" value="IPNS-like_sf"/>
</dbReference>
<keyword evidence="1" id="KW-0175">Coiled coil</keyword>
<keyword evidence="2" id="KW-0732">Signal</keyword>
<reference evidence="5" key="1">
    <citation type="submission" date="2020-06" db="EMBL/GenBank/DDBJ databases">
        <authorList>
            <consortium name="Plant Systems Biology data submission"/>
        </authorList>
    </citation>
    <scope>NUCLEOTIDE SEQUENCE</scope>
    <source>
        <strain evidence="5">D6</strain>
    </source>
</reference>
<feature type="coiled-coil region" evidence="1">
    <location>
        <begin position="826"/>
        <end position="883"/>
    </location>
</feature>
<evidence type="ECO:0000256" key="1">
    <source>
        <dbReference type="SAM" id="Coils"/>
    </source>
</evidence>
<evidence type="ECO:0000313" key="5">
    <source>
        <dbReference type="EMBL" id="CAB9497151.1"/>
    </source>
</evidence>
<feature type="coiled-coil region" evidence="1">
    <location>
        <begin position="374"/>
        <end position="401"/>
    </location>
</feature>
<keyword evidence="6" id="KW-1185">Reference proteome</keyword>
<evidence type="ECO:0000259" key="3">
    <source>
        <dbReference type="PROSITE" id="PS51471"/>
    </source>
</evidence>
<evidence type="ECO:0000256" key="2">
    <source>
        <dbReference type="SAM" id="SignalP"/>
    </source>
</evidence>
<dbReference type="GO" id="GO:0003824">
    <property type="term" value="F:catalytic activity"/>
    <property type="evidence" value="ECO:0007669"/>
    <property type="project" value="InterPro"/>
</dbReference>
<organism evidence="5 6">
    <name type="scientific">Seminavis robusta</name>
    <dbReference type="NCBI Taxonomy" id="568900"/>
    <lineage>
        <taxon>Eukaryota</taxon>
        <taxon>Sar</taxon>
        <taxon>Stramenopiles</taxon>
        <taxon>Ochrophyta</taxon>
        <taxon>Bacillariophyta</taxon>
        <taxon>Bacillariophyceae</taxon>
        <taxon>Bacillariophycidae</taxon>
        <taxon>Naviculales</taxon>
        <taxon>Naviculaceae</taxon>
        <taxon>Seminavis</taxon>
    </lineage>
</organism>
<evidence type="ECO:0000259" key="4">
    <source>
        <dbReference type="PROSITE" id="PS51747"/>
    </source>
</evidence>
<evidence type="ECO:0000313" key="6">
    <source>
        <dbReference type="Proteomes" id="UP001153069"/>
    </source>
</evidence>
<comment type="caution">
    <text evidence="5">The sequence shown here is derived from an EMBL/GenBank/DDBJ whole genome shotgun (WGS) entry which is preliminary data.</text>
</comment>
<dbReference type="Pfam" id="PF03171">
    <property type="entry name" value="2OG-FeII_Oxy"/>
    <property type="match status" value="1"/>
</dbReference>